<feature type="region of interest" description="Disordered" evidence="1">
    <location>
        <begin position="1"/>
        <end position="21"/>
    </location>
</feature>
<reference evidence="4" key="1">
    <citation type="submission" date="2025-08" db="UniProtKB">
        <authorList>
            <consortium name="RefSeq"/>
        </authorList>
    </citation>
    <scope>IDENTIFICATION</scope>
    <source>
        <tissue evidence="4">Meat</tissue>
    </source>
</reference>
<feature type="domain" description="UBC core" evidence="2">
    <location>
        <begin position="1"/>
        <end position="105"/>
    </location>
</feature>
<organism evidence="3 4">
    <name type="scientific">Neophocaena asiaeorientalis asiaeorientalis</name>
    <name type="common">Yangtze finless porpoise</name>
    <name type="synonym">Neophocaena phocaenoides subsp. asiaeorientalis</name>
    <dbReference type="NCBI Taxonomy" id="1706337"/>
    <lineage>
        <taxon>Eukaryota</taxon>
        <taxon>Metazoa</taxon>
        <taxon>Chordata</taxon>
        <taxon>Craniata</taxon>
        <taxon>Vertebrata</taxon>
        <taxon>Euteleostomi</taxon>
        <taxon>Mammalia</taxon>
        <taxon>Eutheria</taxon>
        <taxon>Laurasiatheria</taxon>
        <taxon>Artiodactyla</taxon>
        <taxon>Whippomorpha</taxon>
        <taxon>Cetacea</taxon>
        <taxon>Odontoceti</taxon>
        <taxon>Phocoenidae</taxon>
        <taxon>Neophocaena</taxon>
    </lineage>
</organism>
<dbReference type="STRING" id="1706337.A0A341BKH7"/>
<dbReference type="GeneID" id="112400951"/>
<dbReference type="PANTHER" id="PTHR24067">
    <property type="entry name" value="UBIQUITIN-CONJUGATING ENZYME E2"/>
    <property type="match status" value="1"/>
</dbReference>
<evidence type="ECO:0000259" key="2">
    <source>
        <dbReference type="PROSITE" id="PS50127"/>
    </source>
</evidence>
<dbReference type="InterPro" id="IPR050113">
    <property type="entry name" value="Ub_conjugating_enzyme"/>
</dbReference>
<sequence>MALRRTQKELTDLQRDPPAQCSAGPVGDDLFHWQATIVGPNDSPYQGGVFFLTIHFPTDYPFKPPKVQQTSERVNTEICYAEEKIWKLLTGSLSGISWRCMTLSN</sequence>
<evidence type="ECO:0000256" key="1">
    <source>
        <dbReference type="SAM" id="MobiDB-lite"/>
    </source>
</evidence>
<dbReference type="KEGG" id="nasi:112400951"/>
<dbReference type="PROSITE" id="PS50127">
    <property type="entry name" value="UBC_2"/>
    <property type="match status" value="1"/>
</dbReference>
<feature type="compositionally biased region" description="Basic and acidic residues" evidence="1">
    <location>
        <begin position="1"/>
        <end position="15"/>
    </location>
</feature>
<dbReference type="AlphaFoldDB" id="A0A341BKH7"/>
<gene>
    <name evidence="4" type="primary">LOC112400951</name>
</gene>
<dbReference type="Proteomes" id="UP000252040">
    <property type="component" value="Unplaced"/>
</dbReference>
<dbReference type="SUPFAM" id="SSF54495">
    <property type="entry name" value="UBC-like"/>
    <property type="match status" value="1"/>
</dbReference>
<evidence type="ECO:0000313" key="4">
    <source>
        <dbReference type="RefSeq" id="XP_024602734.1"/>
    </source>
</evidence>
<dbReference type="SMART" id="SM00212">
    <property type="entry name" value="UBCc"/>
    <property type="match status" value="1"/>
</dbReference>
<keyword evidence="3" id="KW-1185">Reference proteome</keyword>
<dbReference type="Gene3D" id="3.10.110.10">
    <property type="entry name" value="Ubiquitin Conjugating Enzyme"/>
    <property type="match status" value="1"/>
</dbReference>
<accession>A0A341BKH7</accession>
<dbReference type="RefSeq" id="XP_024602734.1">
    <property type="nucleotide sequence ID" value="XM_024746966.1"/>
</dbReference>
<dbReference type="Pfam" id="PF00179">
    <property type="entry name" value="UQ_con"/>
    <property type="match status" value="1"/>
</dbReference>
<dbReference type="InterPro" id="IPR000608">
    <property type="entry name" value="UBC"/>
</dbReference>
<evidence type="ECO:0000313" key="3">
    <source>
        <dbReference type="Proteomes" id="UP000252040"/>
    </source>
</evidence>
<protein>
    <submittedName>
        <fullName evidence="4">Ubiquitin-conjugating enzyme E2 D4-like</fullName>
    </submittedName>
</protein>
<dbReference type="InParanoid" id="A0A341BKH7"/>
<name>A0A341BKH7_NEOAA</name>
<dbReference type="InterPro" id="IPR016135">
    <property type="entry name" value="UBQ-conjugating_enzyme/RWD"/>
</dbReference>
<proteinExistence type="predicted"/>